<dbReference type="OrthoDB" id="9771188at2"/>
<feature type="transmembrane region" description="Helical" evidence="8">
    <location>
        <begin position="139"/>
        <end position="161"/>
    </location>
</feature>
<evidence type="ECO:0000256" key="4">
    <source>
        <dbReference type="ARBA" id="ARBA00022475"/>
    </source>
</evidence>
<dbReference type="SUPFAM" id="SSF161098">
    <property type="entry name" value="MetI-like"/>
    <property type="match status" value="1"/>
</dbReference>
<evidence type="ECO:0000256" key="5">
    <source>
        <dbReference type="ARBA" id="ARBA00022692"/>
    </source>
</evidence>
<evidence type="ECO:0000256" key="3">
    <source>
        <dbReference type="ARBA" id="ARBA00022448"/>
    </source>
</evidence>
<dbReference type="Gene3D" id="1.10.3720.10">
    <property type="entry name" value="MetI-like"/>
    <property type="match status" value="1"/>
</dbReference>
<keyword evidence="4" id="KW-1003">Cell membrane</keyword>
<dbReference type="EMBL" id="BJNV01000016">
    <property type="protein sequence ID" value="GEC95308.1"/>
    <property type="molecule type" value="Genomic_DNA"/>
</dbReference>
<feature type="transmembrane region" description="Helical" evidence="8">
    <location>
        <begin position="211"/>
        <end position="228"/>
    </location>
</feature>
<keyword evidence="11" id="KW-1185">Reference proteome</keyword>
<evidence type="ECO:0000256" key="1">
    <source>
        <dbReference type="ARBA" id="ARBA00004429"/>
    </source>
</evidence>
<comment type="similarity">
    <text evidence="2">Belongs to the binding-protein-dependent transport system permease family. HisMQ subfamily.</text>
</comment>
<keyword evidence="5 8" id="KW-0812">Transmembrane</keyword>
<dbReference type="RefSeq" id="WP_141350682.1">
    <property type="nucleotide sequence ID" value="NZ_BJNV01000016.1"/>
</dbReference>
<dbReference type="GO" id="GO:0043190">
    <property type="term" value="C:ATP-binding cassette (ABC) transporter complex"/>
    <property type="evidence" value="ECO:0007669"/>
    <property type="project" value="InterPro"/>
</dbReference>
<evidence type="ECO:0000256" key="8">
    <source>
        <dbReference type="RuleBase" id="RU363032"/>
    </source>
</evidence>
<dbReference type="InterPro" id="IPR000515">
    <property type="entry name" value="MetI-like"/>
</dbReference>
<comment type="caution">
    <text evidence="10">The sequence shown here is derived from an EMBL/GenBank/DDBJ whole genome shotgun (WGS) entry which is preliminary data.</text>
</comment>
<feature type="transmembrane region" description="Helical" evidence="8">
    <location>
        <begin position="286"/>
        <end position="304"/>
    </location>
</feature>
<proteinExistence type="inferred from homology"/>
<feature type="domain" description="ABC transmembrane type-1" evidence="9">
    <location>
        <begin position="140"/>
        <end position="335"/>
    </location>
</feature>
<evidence type="ECO:0000313" key="10">
    <source>
        <dbReference type="EMBL" id="GEC95308.1"/>
    </source>
</evidence>
<evidence type="ECO:0000313" key="11">
    <source>
        <dbReference type="Proteomes" id="UP000318422"/>
    </source>
</evidence>
<feature type="transmembrane region" description="Helical" evidence="8">
    <location>
        <begin position="107"/>
        <end position="127"/>
    </location>
</feature>
<accession>A0A4Y4CQW1</accession>
<gene>
    <name evidence="10" type="ORF">ZRA01_13810</name>
</gene>
<keyword evidence="7 8" id="KW-0472">Membrane</keyword>
<dbReference type="PROSITE" id="PS50928">
    <property type="entry name" value="ABC_TM1"/>
    <property type="match status" value="1"/>
</dbReference>
<dbReference type="Proteomes" id="UP000318422">
    <property type="component" value="Unassembled WGS sequence"/>
</dbReference>
<feature type="transmembrane region" description="Helical" evidence="8">
    <location>
        <begin position="316"/>
        <end position="335"/>
    </location>
</feature>
<protein>
    <submittedName>
        <fullName evidence="10">Amino acid ABC transporter permease</fullName>
    </submittedName>
</protein>
<dbReference type="InterPro" id="IPR035906">
    <property type="entry name" value="MetI-like_sf"/>
</dbReference>
<dbReference type="PANTHER" id="PTHR30614">
    <property type="entry name" value="MEMBRANE COMPONENT OF AMINO ACID ABC TRANSPORTER"/>
    <property type="match status" value="1"/>
</dbReference>
<name>A0A4Y4CQW1_ZOORA</name>
<dbReference type="InterPro" id="IPR010065">
    <property type="entry name" value="AA_ABC_transptr_permease_3TM"/>
</dbReference>
<evidence type="ECO:0000256" key="6">
    <source>
        <dbReference type="ARBA" id="ARBA00022989"/>
    </source>
</evidence>
<evidence type="ECO:0000256" key="7">
    <source>
        <dbReference type="ARBA" id="ARBA00023136"/>
    </source>
</evidence>
<dbReference type="CDD" id="cd06261">
    <property type="entry name" value="TM_PBP2"/>
    <property type="match status" value="1"/>
</dbReference>
<dbReference type="GO" id="GO:0006865">
    <property type="term" value="P:amino acid transport"/>
    <property type="evidence" value="ECO:0007669"/>
    <property type="project" value="TreeGrafter"/>
</dbReference>
<feature type="transmembrane region" description="Helical" evidence="8">
    <location>
        <begin position="80"/>
        <end position="100"/>
    </location>
</feature>
<evidence type="ECO:0000259" key="9">
    <source>
        <dbReference type="PROSITE" id="PS50928"/>
    </source>
</evidence>
<dbReference type="GO" id="GO:0022857">
    <property type="term" value="F:transmembrane transporter activity"/>
    <property type="evidence" value="ECO:0007669"/>
    <property type="project" value="InterPro"/>
</dbReference>
<sequence>MISSRLRQLFGDPLNAMLSLGVLAVALVCLPPLIRWGLVNAVFQPDPAACEAAQGQGACWGVVAEKARFILLGRYPAEALWRPLLAAGLIAGSWLVAAFARLSGGKLAGLLALAPLAALALLGGGFAGLDSVPTELWGGLPLTLLLTTAGMAGALPLGVAVANGRRSQLPVLRGILTGYVELARGIPLVAALFVASFLLPLFFPDGMALDMLWRVLIAIVLFAAAYLSEIIRGGLQAIPPGQLDAAAALGFTPWQAQRHVVLPQVLGAVAPSLANSAIALFKDTSLVTIVSLYELTGSLGLALAGDPQWRPFYLEAWIFLAATYWVGCALLARLSRQLEYAHPRRQGHQTRL</sequence>
<dbReference type="InterPro" id="IPR043429">
    <property type="entry name" value="ArtM/GltK/GlnP/TcyL/YhdX-like"/>
</dbReference>
<reference evidence="10 11" key="1">
    <citation type="submission" date="2019-06" db="EMBL/GenBank/DDBJ databases">
        <title>Whole genome shotgun sequence of Zoogloea ramigera NBRC 15342.</title>
        <authorList>
            <person name="Hosoyama A."/>
            <person name="Uohara A."/>
            <person name="Ohji S."/>
            <person name="Ichikawa N."/>
        </authorList>
    </citation>
    <scope>NUCLEOTIDE SEQUENCE [LARGE SCALE GENOMIC DNA]</scope>
    <source>
        <strain evidence="10 11">NBRC 15342</strain>
    </source>
</reference>
<feature type="transmembrane region" description="Helical" evidence="8">
    <location>
        <begin position="12"/>
        <end position="34"/>
    </location>
</feature>
<dbReference type="PANTHER" id="PTHR30614:SF41">
    <property type="entry name" value="INNER MEMBRANE AMINO-ACID ABC TRANSPORTER PERMEASE PROTEIN YHDY"/>
    <property type="match status" value="1"/>
</dbReference>
<dbReference type="NCBIfam" id="TIGR01726">
    <property type="entry name" value="HEQRo_perm_3TM"/>
    <property type="match status" value="1"/>
</dbReference>
<keyword evidence="6 8" id="KW-1133">Transmembrane helix</keyword>
<dbReference type="AlphaFoldDB" id="A0A4Y4CQW1"/>
<feature type="transmembrane region" description="Helical" evidence="8">
    <location>
        <begin position="182"/>
        <end position="199"/>
    </location>
</feature>
<keyword evidence="3 8" id="KW-0813">Transport</keyword>
<organism evidence="10 11">
    <name type="scientific">Zoogloea ramigera</name>
    <dbReference type="NCBI Taxonomy" id="350"/>
    <lineage>
        <taxon>Bacteria</taxon>
        <taxon>Pseudomonadati</taxon>
        <taxon>Pseudomonadota</taxon>
        <taxon>Betaproteobacteria</taxon>
        <taxon>Rhodocyclales</taxon>
        <taxon>Zoogloeaceae</taxon>
        <taxon>Zoogloea</taxon>
    </lineage>
</organism>
<comment type="subcellular location">
    <subcellularLocation>
        <location evidence="1">Cell inner membrane</location>
        <topology evidence="1">Multi-pass membrane protein</topology>
    </subcellularLocation>
    <subcellularLocation>
        <location evidence="8">Cell membrane</location>
        <topology evidence="8">Multi-pass membrane protein</topology>
    </subcellularLocation>
</comment>
<dbReference type="Pfam" id="PF00528">
    <property type="entry name" value="BPD_transp_1"/>
    <property type="match status" value="1"/>
</dbReference>
<evidence type="ECO:0000256" key="2">
    <source>
        <dbReference type="ARBA" id="ARBA00010072"/>
    </source>
</evidence>